<dbReference type="PANTHER" id="PTHR43479">
    <property type="entry name" value="ACREF/ENVCD OPERON REPRESSOR-RELATED"/>
    <property type="match status" value="1"/>
</dbReference>
<reference evidence="4 5" key="2">
    <citation type="journal article" date="2011" name="Stand. Genomic Sci.">
        <title>Complete genome sequence of Paludibacter propionicigenes type strain (WB4).</title>
        <authorList>
            <person name="Gronow S."/>
            <person name="Munk C."/>
            <person name="Lapidus A."/>
            <person name="Nolan M."/>
            <person name="Lucas S."/>
            <person name="Hammon N."/>
            <person name="Deshpande S."/>
            <person name="Cheng J.F."/>
            <person name="Tapia R."/>
            <person name="Han C."/>
            <person name="Goodwin L."/>
            <person name="Pitluck S."/>
            <person name="Liolios K."/>
            <person name="Ivanova N."/>
            <person name="Mavromatis K."/>
            <person name="Mikhailova N."/>
            <person name="Pati A."/>
            <person name="Chen A."/>
            <person name="Palaniappan K."/>
            <person name="Land M."/>
            <person name="Hauser L."/>
            <person name="Chang Y.J."/>
            <person name="Jeffries C.D."/>
            <person name="Brambilla E."/>
            <person name="Rohde M."/>
            <person name="Goker M."/>
            <person name="Detter J.C."/>
            <person name="Woyke T."/>
            <person name="Bristow J."/>
            <person name="Eisen J.A."/>
            <person name="Markowitz V."/>
            <person name="Hugenholtz P."/>
            <person name="Kyrpides N.C."/>
            <person name="Klenk H.P."/>
        </authorList>
    </citation>
    <scope>NUCLEOTIDE SEQUENCE [LARGE SCALE GENOMIC DNA]</scope>
    <source>
        <strain evidence="5">DSM 17365 / JCM 13257 / WB4</strain>
    </source>
</reference>
<dbReference type="InterPro" id="IPR054422">
    <property type="entry name" value="TetR-like_HI_0893_C"/>
</dbReference>
<dbReference type="STRING" id="694427.Palpr_1233"/>
<dbReference type="EMBL" id="CP002345">
    <property type="protein sequence ID" value="ADQ79380.1"/>
    <property type="molecule type" value="Genomic_DNA"/>
</dbReference>
<organism evidence="4 5">
    <name type="scientific">Paludibacter propionicigenes (strain DSM 17365 / JCM 13257 / WB4)</name>
    <dbReference type="NCBI Taxonomy" id="694427"/>
    <lineage>
        <taxon>Bacteria</taxon>
        <taxon>Pseudomonadati</taxon>
        <taxon>Bacteroidota</taxon>
        <taxon>Bacteroidia</taxon>
        <taxon>Bacteroidales</taxon>
        <taxon>Paludibacteraceae</taxon>
        <taxon>Paludibacter</taxon>
    </lineage>
</organism>
<dbReference type="Pfam" id="PF22604">
    <property type="entry name" value="TetR_HI_0893_C"/>
    <property type="match status" value="1"/>
</dbReference>
<dbReference type="PROSITE" id="PS50977">
    <property type="entry name" value="HTH_TETR_2"/>
    <property type="match status" value="1"/>
</dbReference>
<dbReference type="InterPro" id="IPR050624">
    <property type="entry name" value="HTH-type_Tx_Regulator"/>
</dbReference>
<name>E4T3T6_PALPW</name>
<evidence type="ECO:0000313" key="4">
    <source>
        <dbReference type="EMBL" id="ADQ79380.1"/>
    </source>
</evidence>
<dbReference type="RefSeq" id="WP_013444749.1">
    <property type="nucleotide sequence ID" value="NC_014734.1"/>
</dbReference>
<dbReference type="eggNOG" id="COG1309">
    <property type="taxonomic scope" value="Bacteria"/>
</dbReference>
<dbReference type="InterPro" id="IPR023772">
    <property type="entry name" value="DNA-bd_HTH_TetR-type_CS"/>
</dbReference>
<dbReference type="HOGENOM" id="CLU_069356_12_9_10"/>
<feature type="domain" description="HTH tetR-type" evidence="3">
    <location>
        <begin position="6"/>
        <end position="66"/>
    </location>
</feature>
<dbReference type="PRINTS" id="PR00455">
    <property type="entry name" value="HTHTETR"/>
</dbReference>
<feature type="DNA-binding region" description="H-T-H motif" evidence="2">
    <location>
        <begin position="29"/>
        <end position="48"/>
    </location>
</feature>
<dbReference type="Pfam" id="PF00440">
    <property type="entry name" value="TetR_N"/>
    <property type="match status" value="1"/>
</dbReference>
<dbReference type="InterPro" id="IPR009057">
    <property type="entry name" value="Homeodomain-like_sf"/>
</dbReference>
<evidence type="ECO:0000256" key="2">
    <source>
        <dbReference type="PROSITE-ProRule" id="PRU00335"/>
    </source>
</evidence>
<gene>
    <name evidence="4" type="ordered locus">Palpr_1233</name>
</gene>
<dbReference type="KEGG" id="ppn:Palpr_1233"/>
<dbReference type="GO" id="GO:0003677">
    <property type="term" value="F:DNA binding"/>
    <property type="evidence" value="ECO:0007669"/>
    <property type="project" value="UniProtKB-UniRule"/>
</dbReference>
<dbReference type="PANTHER" id="PTHR43479:SF11">
    <property type="entry name" value="ACREF_ENVCD OPERON REPRESSOR-RELATED"/>
    <property type="match status" value="1"/>
</dbReference>
<dbReference type="PROSITE" id="PS01081">
    <property type="entry name" value="HTH_TETR_1"/>
    <property type="match status" value="1"/>
</dbReference>
<reference key="1">
    <citation type="submission" date="2010-11" db="EMBL/GenBank/DDBJ databases">
        <title>The complete genome of Paludibacter propionicigenes DSM 17365.</title>
        <authorList>
            <consortium name="US DOE Joint Genome Institute (JGI-PGF)"/>
            <person name="Lucas S."/>
            <person name="Copeland A."/>
            <person name="Lapidus A."/>
            <person name="Bruce D."/>
            <person name="Goodwin L."/>
            <person name="Pitluck S."/>
            <person name="Kyrpides N."/>
            <person name="Mavromatis K."/>
            <person name="Ivanova N."/>
            <person name="Munk A.C."/>
            <person name="Brettin T."/>
            <person name="Detter J.C."/>
            <person name="Han C."/>
            <person name="Tapia R."/>
            <person name="Land M."/>
            <person name="Hauser L."/>
            <person name="Markowitz V."/>
            <person name="Cheng J.-F."/>
            <person name="Hugenholtz P."/>
            <person name="Woyke T."/>
            <person name="Wu D."/>
            <person name="Gronow S."/>
            <person name="Wellnitz S."/>
            <person name="Brambilla E."/>
            <person name="Klenk H.-P."/>
            <person name="Eisen J.A."/>
        </authorList>
    </citation>
    <scope>NUCLEOTIDE SEQUENCE</scope>
    <source>
        <strain>WB4</strain>
    </source>
</reference>
<keyword evidence="1 2" id="KW-0238">DNA-binding</keyword>
<evidence type="ECO:0000259" key="3">
    <source>
        <dbReference type="PROSITE" id="PS50977"/>
    </source>
</evidence>
<keyword evidence="5" id="KW-1185">Reference proteome</keyword>
<evidence type="ECO:0000313" key="5">
    <source>
        <dbReference type="Proteomes" id="UP000008718"/>
    </source>
</evidence>
<dbReference type="Proteomes" id="UP000008718">
    <property type="component" value="Chromosome"/>
</dbReference>
<dbReference type="Gene3D" id="1.10.357.10">
    <property type="entry name" value="Tetracycline Repressor, domain 2"/>
    <property type="match status" value="1"/>
</dbReference>
<sequence>MRLKDEDKISRIYRAAIQVINKDGFQGSSMSKIANEADVSAATIYLYFENKDDMLKKLFIESKANKGKSYFHGGISHTPSKGTFRTIWLNHYQYIKENMDEYIFLENFSNCPLIDRIEKENKLDYCPVFETLFEQSKKIQLLQPLHNDIIYSLLFAPISYMVKKSKFQETELSTNDLIQIFEASWRAISI</sequence>
<proteinExistence type="predicted"/>
<dbReference type="InterPro" id="IPR001647">
    <property type="entry name" value="HTH_TetR"/>
</dbReference>
<protein>
    <submittedName>
        <fullName evidence="4">Regulatory protein TetR</fullName>
    </submittedName>
</protein>
<dbReference type="SUPFAM" id="SSF46689">
    <property type="entry name" value="Homeodomain-like"/>
    <property type="match status" value="1"/>
</dbReference>
<dbReference type="AlphaFoldDB" id="E4T3T6"/>
<accession>E4T3T6</accession>
<evidence type="ECO:0000256" key="1">
    <source>
        <dbReference type="ARBA" id="ARBA00023125"/>
    </source>
</evidence>